<proteinExistence type="predicted"/>
<reference evidence="2 3" key="1">
    <citation type="submission" date="2024-01" db="EMBL/GenBank/DDBJ databases">
        <title>Genome assemblies of Stephania.</title>
        <authorList>
            <person name="Yang L."/>
        </authorList>
    </citation>
    <scope>NUCLEOTIDE SEQUENCE [LARGE SCALE GENOMIC DNA]</scope>
    <source>
        <strain evidence="2">JXDWG</strain>
        <tissue evidence="2">Leaf</tissue>
    </source>
</reference>
<feature type="transmembrane region" description="Helical" evidence="1">
    <location>
        <begin position="21"/>
        <end position="37"/>
    </location>
</feature>
<dbReference type="EMBL" id="JBBNAG010000001">
    <property type="protein sequence ID" value="KAK9166695.1"/>
    <property type="molecule type" value="Genomic_DNA"/>
</dbReference>
<accession>A0AAP0LBM9</accession>
<organism evidence="2 3">
    <name type="scientific">Stephania cephalantha</name>
    <dbReference type="NCBI Taxonomy" id="152367"/>
    <lineage>
        <taxon>Eukaryota</taxon>
        <taxon>Viridiplantae</taxon>
        <taxon>Streptophyta</taxon>
        <taxon>Embryophyta</taxon>
        <taxon>Tracheophyta</taxon>
        <taxon>Spermatophyta</taxon>
        <taxon>Magnoliopsida</taxon>
        <taxon>Ranunculales</taxon>
        <taxon>Menispermaceae</taxon>
        <taxon>Menispermoideae</taxon>
        <taxon>Cissampelideae</taxon>
        <taxon>Stephania</taxon>
    </lineage>
</organism>
<keyword evidence="1" id="KW-0812">Transmembrane</keyword>
<name>A0AAP0LBM9_9MAGN</name>
<keyword evidence="3" id="KW-1185">Reference proteome</keyword>
<gene>
    <name evidence="2" type="ORF">Scep_001886</name>
</gene>
<protein>
    <submittedName>
        <fullName evidence="2">Uncharacterized protein</fullName>
    </submittedName>
</protein>
<evidence type="ECO:0000313" key="3">
    <source>
        <dbReference type="Proteomes" id="UP001419268"/>
    </source>
</evidence>
<dbReference type="AlphaFoldDB" id="A0AAP0LBM9"/>
<feature type="transmembrane region" description="Helical" evidence="1">
    <location>
        <begin position="57"/>
        <end position="78"/>
    </location>
</feature>
<evidence type="ECO:0000256" key="1">
    <source>
        <dbReference type="SAM" id="Phobius"/>
    </source>
</evidence>
<keyword evidence="1" id="KW-0472">Membrane</keyword>
<sequence length="86" mass="10576">MNNRWFRDGVDFHGLYFRFRITSVPLVIDFWMKIMLFKLSLWFCSNFGFDKVLQQNLAFFTFFCTILFEMVIDGCWLMEHLIFECF</sequence>
<keyword evidence="1" id="KW-1133">Transmembrane helix</keyword>
<dbReference type="Proteomes" id="UP001419268">
    <property type="component" value="Unassembled WGS sequence"/>
</dbReference>
<comment type="caution">
    <text evidence="2">The sequence shown here is derived from an EMBL/GenBank/DDBJ whole genome shotgun (WGS) entry which is preliminary data.</text>
</comment>
<evidence type="ECO:0000313" key="2">
    <source>
        <dbReference type="EMBL" id="KAK9166695.1"/>
    </source>
</evidence>